<comment type="caution">
    <text evidence="1">The sequence shown here is derived from an EMBL/GenBank/DDBJ whole genome shotgun (WGS) entry which is preliminary data.</text>
</comment>
<organism evidence="1">
    <name type="scientific">Ophidiomyces ophidiicola</name>
    <dbReference type="NCBI Taxonomy" id="1387563"/>
    <lineage>
        <taxon>Eukaryota</taxon>
        <taxon>Fungi</taxon>
        <taxon>Dikarya</taxon>
        <taxon>Ascomycota</taxon>
        <taxon>Pezizomycotina</taxon>
        <taxon>Eurotiomycetes</taxon>
        <taxon>Eurotiomycetidae</taxon>
        <taxon>Onygenales</taxon>
        <taxon>Onygenaceae</taxon>
        <taxon>Ophidiomyces</taxon>
    </lineage>
</organism>
<dbReference type="EMBL" id="JALBCA010000034">
    <property type="protein sequence ID" value="KAI2387990.1"/>
    <property type="molecule type" value="Genomic_DNA"/>
</dbReference>
<reference evidence="1" key="1">
    <citation type="journal article" date="2022" name="bioRxiv">
        <title>Population genetic analysis of Ophidiomyces ophidiicola, the causative agent of snake fungal disease, indicates recent introductions to the USA.</title>
        <authorList>
            <person name="Ladner J.T."/>
            <person name="Palmer J.M."/>
            <person name="Ettinger C.L."/>
            <person name="Stajich J.E."/>
            <person name="Farrell T.M."/>
            <person name="Glorioso B.M."/>
            <person name="Lawson B."/>
            <person name="Price S.J."/>
            <person name="Stengle A.G."/>
            <person name="Grear D.A."/>
            <person name="Lorch J.M."/>
        </authorList>
    </citation>
    <scope>NUCLEOTIDE SEQUENCE</scope>
    <source>
        <strain evidence="1">NWHC 24266-5</strain>
    </source>
</reference>
<gene>
    <name evidence="1" type="ORF">LOY88_002786</name>
</gene>
<protein>
    <submittedName>
        <fullName evidence="1">Uncharacterized protein</fullName>
    </submittedName>
</protein>
<proteinExistence type="predicted"/>
<accession>A0ACB8UY22</accession>
<sequence>MTPTNALEIPLVPEPCSFPELSLTDGIASQLERFEAICAAYFGTEPSSSTEATQLQTMDTPSSGTELSLSTEATQPETIYTSSSGTESPSSPEAKKLEITDAPTSGTESSSSIEATQLETTDIPISGAESASSTEDTQLETIDTPSSGTELALSTEMLKAPEPLQTTNAASASGSSGIRATAAALRHPLQFLLDHIPSIQTNDPETVYKEIVTQLNRSCLECEASLRLQGRLWRTGKM</sequence>
<name>A0ACB8UY22_9EURO</name>
<evidence type="ECO:0000313" key="1">
    <source>
        <dbReference type="EMBL" id="KAI2387990.1"/>
    </source>
</evidence>